<reference evidence="2" key="1">
    <citation type="journal article" date="2020" name="Stud. Mycol.">
        <title>101 Dothideomycetes genomes: a test case for predicting lifestyles and emergence of pathogens.</title>
        <authorList>
            <person name="Haridas S."/>
            <person name="Albert R."/>
            <person name="Binder M."/>
            <person name="Bloem J."/>
            <person name="Labutti K."/>
            <person name="Salamov A."/>
            <person name="Andreopoulos B."/>
            <person name="Baker S."/>
            <person name="Barry K."/>
            <person name="Bills G."/>
            <person name="Bluhm B."/>
            <person name="Cannon C."/>
            <person name="Castanera R."/>
            <person name="Culley D."/>
            <person name="Daum C."/>
            <person name="Ezra D."/>
            <person name="Gonzalez J."/>
            <person name="Henrissat B."/>
            <person name="Kuo A."/>
            <person name="Liang C."/>
            <person name="Lipzen A."/>
            <person name="Lutzoni F."/>
            <person name="Magnuson J."/>
            <person name="Mondo S."/>
            <person name="Nolan M."/>
            <person name="Ohm R."/>
            <person name="Pangilinan J."/>
            <person name="Park H.-J."/>
            <person name="Ramirez L."/>
            <person name="Alfaro M."/>
            <person name="Sun H."/>
            <person name="Tritt A."/>
            <person name="Yoshinaga Y."/>
            <person name="Zwiers L.-H."/>
            <person name="Turgeon B."/>
            <person name="Goodwin S."/>
            <person name="Spatafora J."/>
            <person name="Crous P."/>
            <person name="Grigoriev I."/>
        </authorList>
    </citation>
    <scope>NUCLEOTIDE SEQUENCE</scope>
    <source>
        <strain evidence="2">CBS 690.94</strain>
    </source>
</reference>
<dbReference type="EMBL" id="MU001512">
    <property type="protein sequence ID" value="KAF2438403.1"/>
    <property type="molecule type" value="Genomic_DNA"/>
</dbReference>
<accession>A0A9P4P7R2</accession>
<gene>
    <name evidence="2" type="ORF">P171DRAFT_491075</name>
</gene>
<feature type="compositionally biased region" description="Basic and acidic residues" evidence="1">
    <location>
        <begin position="66"/>
        <end position="104"/>
    </location>
</feature>
<protein>
    <submittedName>
        <fullName evidence="2">Uncharacterized protein</fullName>
    </submittedName>
</protein>
<comment type="caution">
    <text evidence="2">The sequence shown here is derived from an EMBL/GenBank/DDBJ whole genome shotgun (WGS) entry which is preliminary data.</text>
</comment>
<name>A0A9P4P7R2_9PLEO</name>
<sequence length="130" mass="14093">MPPIDWDNVSPRSSDGGRSAISFGRSDLDSDSTWDSSSPGDSVRSTEAPDNTGKIYENDPSQMDQNEGKTPNKTERNIDEYVKDNTEVATFLEKDMKLPPDEKPILPGTGVTLGPDSQPQDQGSSSQQSS</sequence>
<evidence type="ECO:0000313" key="2">
    <source>
        <dbReference type="EMBL" id="KAF2438403.1"/>
    </source>
</evidence>
<evidence type="ECO:0000313" key="3">
    <source>
        <dbReference type="Proteomes" id="UP000799764"/>
    </source>
</evidence>
<feature type="compositionally biased region" description="Low complexity" evidence="1">
    <location>
        <begin position="114"/>
        <end position="130"/>
    </location>
</feature>
<dbReference type="AlphaFoldDB" id="A0A9P4P7R2"/>
<proteinExistence type="predicted"/>
<organism evidence="2 3">
    <name type="scientific">Karstenula rhodostoma CBS 690.94</name>
    <dbReference type="NCBI Taxonomy" id="1392251"/>
    <lineage>
        <taxon>Eukaryota</taxon>
        <taxon>Fungi</taxon>
        <taxon>Dikarya</taxon>
        <taxon>Ascomycota</taxon>
        <taxon>Pezizomycotina</taxon>
        <taxon>Dothideomycetes</taxon>
        <taxon>Pleosporomycetidae</taxon>
        <taxon>Pleosporales</taxon>
        <taxon>Massarineae</taxon>
        <taxon>Didymosphaeriaceae</taxon>
        <taxon>Karstenula</taxon>
    </lineage>
</organism>
<feature type="region of interest" description="Disordered" evidence="1">
    <location>
        <begin position="1"/>
        <end position="130"/>
    </location>
</feature>
<evidence type="ECO:0000256" key="1">
    <source>
        <dbReference type="SAM" id="MobiDB-lite"/>
    </source>
</evidence>
<keyword evidence="3" id="KW-1185">Reference proteome</keyword>
<dbReference type="Proteomes" id="UP000799764">
    <property type="component" value="Unassembled WGS sequence"/>
</dbReference>
<feature type="compositionally biased region" description="Low complexity" evidence="1">
    <location>
        <begin position="31"/>
        <end position="42"/>
    </location>
</feature>